<dbReference type="SMART" id="SM00346">
    <property type="entry name" value="HTH_ICLR"/>
    <property type="match status" value="1"/>
</dbReference>
<dbReference type="InterPro" id="IPR005471">
    <property type="entry name" value="Tscrpt_reg_IclR_N"/>
</dbReference>
<evidence type="ECO:0000259" key="5">
    <source>
        <dbReference type="PROSITE" id="PS51078"/>
    </source>
</evidence>
<keyword evidence="3" id="KW-0804">Transcription</keyword>
<dbReference type="GO" id="GO:0003700">
    <property type="term" value="F:DNA-binding transcription factor activity"/>
    <property type="evidence" value="ECO:0007669"/>
    <property type="project" value="TreeGrafter"/>
</dbReference>
<organism evidence="6 7">
    <name type="scientific">Dongia mobilis</name>
    <dbReference type="NCBI Taxonomy" id="578943"/>
    <lineage>
        <taxon>Bacteria</taxon>
        <taxon>Pseudomonadati</taxon>
        <taxon>Pseudomonadota</taxon>
        <taxon>Alphaproteobacteria</taxon>
        <taxon>Rhodospirillales</taxon>
        <taxon>Dongiaceae</taxon>
        <taxon>Dongia</taxon>
    </lineage>
</organism>
<reference evidence="6 7" key="1">
    <citation type="submission" date="2019-03" db="EMBL/GenBank/DDBJ databases">
        <title>Genomic Encyclopedia of Type Strains, Phase III (KMG-III): the genomes of soil and plant-associated and newly described type strains.</title>
        <authorList>
            <person name="Whitman W."/>
        </authorList>
    </citation>
    <scope>NUCLEOTIDE SEQUENCE [LARGE SCALE GENOMIC DNA]</scope>
    <source>
        <strain evidence="6 7">CGMCC 1.7660</strain>
    </source>
</reference>
<feature type="domain" description="IclR-ED" evidence="5">
    <location>
        <begin position="70"/>
        <end position="252"/>
    </location>
</feature>
<evidence type="ECO:0000259" key="4">
    <source>
        <dbReference type="PROSITE" id="PS51077"/>
    </source>
</evidence>
<dbReference type="PANTHER" id="PTHR30136:SF35">
    <property type="entry name" value="HTH-TYPE TRANSCRIPTIONAL REGULATOR RV1719"/>
    <property type="match status" value="1"/>
</dbReference>
<dbReference type="OrthoDB" id="9807558at2"/>
<dbReference type="SUPFAM" id="SSF46785">
    <property type="entry name" value="Winged helix' DNA-binding domain"/>
    <property type="match status" value="1"/>
</dbReference>
<dbReference type="InterPro" id="IPR050707">
    <property type="entry name" value="HTH_MetabolicPath_Reg"/>
</dbReference>
<gene>
    <name evidence="6" type="ORF">A8950_3520</name>
</gene>
<comment type="caution">
    <text evidence="6">The sequence shown here is derived from an EMBL/GenBank/DDBJ whole genome shotgun (WGS) entry which is preliminary data.</text>
</comment>
<dbReference type="AlphaFoldDB" id="A0A4R6WF59"/>
<keyword evidence="1" id="KW-0805">Transcription regulation</keyword>
<evidence type="ECO:0000256" key="2">
    <source>
        <dbReference type="ARBA" id="ARBA00023125"/>
    </source>
</evidence>
<proteinExistence type="predicted"/>
<keyword evidence="7" id="KW-1185">Reference proteome</keyword>
<dbReference type="InterPro" id="IPR014757">
    <property type="entry name" value="Tscrpt_reg_IclR_C"/>
</dbReference>
<evidence type="ECO:0000313" key="7">
    <source>
        <dbReference type="Proteomes" id="UP000295783"/>
    </source>
</evidence>
<dbReference type="PROSITE" id="PS51078">
    <property type="entry name" value="ICLR_ED"/>
    <property type="match status" value="1"/>
</dbReference>
<evidence type="ECO:0000256" key="1">
    <source>
        <dbReference type="ARBA" id="ARBA00023015"/>
    </source>
</evidence>
<dbReference type="PROSITE" id="PS51077">
    <property type="entry name" value="HTH_ICLR"/>
    <property type="match status" value="1"/>
</dbReference>
<name>A0A4R6WF59_9PROT</name>
<feature type="domain" description="HTH iclR-type" evidence="4">
    <location>
        <begin position="6"/>
        <end position="69"/>
    </location>
</feature>
<dbReference type="RefSeq" id="WP_133614962.1">
    <property type="nucleotide sequence ID" value="NZ_SNYW01000013.1"/>
</dbReference>
<dbReference type="Pfam" id="PF01614">
    <property type="entry name" value="IclR_C"/>
    <property type="match status" value="1"/>
</dbReference>
<accession>A0A4R6WF59</accession>
<sequence length="252" mass="27525">MAEIRIQVLKRADSILAVLAAAPRDGLRLTDIAAAIGLAPTTTVTLLQSLVALNYAEQIKPNGRYRLGRRLAQLGRRVEARRDIVDLARPALIRLCQQTGEMVNLTVPGSGAMVVVESLAGDIVFKETPLKGRDLPLHGSASGKCFLAFAAPAMRAAFLEALPLTRLARRTIGDLRRLEEDLARIRAQGYATEEDEYTPDTFALAVPVLDSAGIVQATLSVHGPAERFTPRRRSRLLAELRHEVQQVKKLLP</sequence>
<dbReference type="InterPro" id="IPR036390">
    <property type="entry name" value="WH_DNA-bd_sf"/>
</dbReference>
<dbReference type="InterPro" id="IPR036388">
    <property type="entry name" value="WH-like_DNA-bd_sf"/>
</dbReference>
<evidence type="ECO:0000256" key="3">
    <source>
        <dbReference type="ARBA" id="ARBA00023163"/>
    </source>
</evidence>
<dbReference type="PANTHER" id="PTHR30136">
    <property type="entry name" value="HELIX-TURN-HELIX TRANSCRIPTIONAL REGULATOR, ICLR FAMILY"/>
    <property type="match status" value="1"/>
</dbReference>
<dbReference type="SUPFAM" id="SSF55781">
    <property type="entry name" value="GAF domain-like"/>
    <property type="match status" value="1"/>
</dbReference>
<keyword evidence="2" id="KW-0238">DNA-binding</keyword>
<evidence type="ECO:0000313" key="6">
    <source>
        <dbReference type="EMBL" id="TDQ78466.1"/>
    </source>
</evidence>
<dbReference type="Pfam" id="PF09339">
    <property type="entry name" value="HTH_IclR"/>
    <property type="match status" value="1"/>
</dbReference>
<dbReference type="GO" id="GO:0003677">
    <property type="term" value="F:DNA binding"/>
    <property type="evidence" value="ECO:0007669"/>
    <property type="project" value="UniProtKB-KW"/>
</dbReference>
<dbReference type="InterPro" id="IPR029016">
    <property type="entry name" value="GAF-like_dom_sf"/>
</dbReference>
<dbReference type="Gene3D" id="1.10.10.10">
    <property type="entry name" value="Winged helix-like DNA-binding domain superfamily/Winged helix DNA-binding domain"/>
    <property type="match status" value="1"/>
</dbReference>
<dbReference type="GO" id="GO:0045892">
    <property type="term" value="P:negative regulation of DNA-templated transcription"/>
    <property type="evidence" value="ECO:0007669"/>
    <property type="project" value="TreeGrafter"/>
</dbReference>
<dbReference type="Gene3D" id="3.30.450.40">
    <property type="match status" value="1"/>
</dbReference>
<protein>
    <submittedName>
        <fullName evidence="6">IclR family transcriptional regulator</fullName>
    </submittedName>
</protein>
<dbReference type="EMBL" id="SNYW01000013">
    <property type="protein sequence ID" value="TDQ78466.1"/>
    <property type="molecule type" value="Genomic_DNA"/>
</dbReference>
<dbReference type="Proteomes" id="UP000295783">
    <property type="component" value="Unassembled WGS sequence"/>
</dbReference>